<proteinExistence type="predicted"/>
<dbReference type="Proteomes" id="UP000748756">
    <property type="component" value="Unassembled WGS sequence"/>
</dbReference>
<feature type="compositionally biased region" description="Basic and acidic residues" evidence="1">
    <location>
        <begin position="142"/>
        <end position="170"/>
    </location>
</feature>
<evidence type="ECO:0000313" key="3">
    <source>
        <dbReference type="Proteomes" id="UP000748756"/>
    </source>
</evidence>
<reference evidence="2" key="1">
    <citation type="journal article" date="2020" name="Fungal Divers.">
        <title>Resolving the Mortierellaceae phylogeny through synthesis of multi-gene phylogenetics and phylogenomics.</title>
        <authorList>
            <person name="Vandepol N."/>
            <person name="Liber J."/>
            <person name="Desiro A."/>
            <person name="Na H."/>
            <person name="Kennedy M."/>
            <person name="Barry K."/>
            <person name="Grigoriev I.V."/>
            <person name="Miller A.N."/>
            <person name="O'Donnell K."/>
            <person name="Stajich J.E."/>
            <person name="Bonito G."/>
        </authorList>
    </citation>
    <scope>NUCLEOTIDE SEQUENCE</scope>
    <source>
        <strain evidence="2">NRRL 6426</strain>
    </source>
</reference>
<dbReference type="AlphaFoldDB" id="A0A9P5RN13"/>
<dbReference type="EMBL" id="JAAAUQ010001641">
    <property type="protein sequence ID" value="KAF9136682.1"/>
    <property type="molecule type" value="Genomic_DNA"/>
</dbReference>
<name>A0A9P5RN13_9FUNG</name>
<evidence type="ECO:0000313" key="2">
    <source>
        <dbReference type="EMBL" id="KAF9136682.1"/>
    </source>
</evidence>
<keyword evidence="3" id="KW-1185">Reference proteome</keyword>
<organism evidence="2 3">
    <name type="scientific">Linnemannia schmuckeri</name>
    <dbReference type="NCBI Taxonomy" id="64567"/>
    <lineage>
        <taxon>Eukaryota</taxon>
        <taxon>Fungi</taxon>
        <taxon>Fungi incertae sedis</taxon>
        <taxon>Mucoromycota</taxon>
        <taxon>Mortierellomycotina</taxon>
        <taxon>Mortierellomycetes</taxon>
        <taxon>Mortierellales</taxon>
        <taxon>Mortierellaceae</taxon>
        <taxon>Linnemannia</taxon>
    </lineage>
</organism>
<feature type="compositionally biased region" description="Low complexity" evidence="1">
    <location>
        <begin position="129"/>
        <end position="141"/>
    </location>
</feature>
<dbReference type="OrthoDB" id="2448606at2759"/>
<comment type="caution">
    <text evidence="2">The sequence shown here is derived from an EMBL/GenBank/DDBJ whole genome shotgun (WGS) entry which is preliminary data.</text>
</comment>
<feature type="region of interest" description="Disordered" evidence="1">
    <location>
        <begin position="127"/>
        <end position="171"/>
    </location>
</feature>
<sequence length="615" mass="68837">MSLPLPEAACTPAAYQPRMDKPNPFVKDKTLRLDPFFYDEDPMRWLPEIYAASHGGNTNGYVEGLRAMLTRRHFPLRSSVRVLLQYCESDRGKEQLELLRSFSTFEVVSSHLAVNAGIRSGGQLKYRMHSSTSHSASAGTASRDDQVDDTCERSPRKRTRNGDHDGDRDVALVGTPDRSCAYVEDVQDLGSSSYPSSPGESRLSPPPSFDFGRNVDEMADTFFSGEGSLQDILFGSLQDGGSLPAWAKDRPAYQFELRLQDEDWGHRVTNLYELAKTRAVLNHSNVDEIALLSGIVHLNKTHIGFSEQEIKAITADVVELFYSQDMRDNDLQRAKEATLLWTSWVQRWKGLLMDEKVLAIKEKRDAVEAVDTKPVVKAIMSSYAECDEKQILPAFFFALHVFRQYNYWGPLLSESDCLMSVVGPILKEFMAVQHEIKFTSANACTRVGKARKTHLQQSGQSRQPDVIGLTASNEEVFYGELKGPTPKPAAVNTDVLRLAVFSKDSLDQVNKVLVQGPPILTFQTVGRDVTFFLAAKINNTIVHTRLSSVRLPALLSEVDVDLDVFFHLFQVQSLVHVTRDRLEKRRAVPVQDAVFPTLGTPERNAALKSPIVSRK</sequence>
<accession>A0A9P5RN13</accession>
<protein>
    <submittedName>
        <fullName evidence="2">Uncharacterized protein</fullName>
    </submittedName>
</protein>
<evidence type="ECO:0000256" key="1">
    <source>
        <dbReference type="SAM" id="MobiDB-lite"/>
    </source>
</evidence>
<gene>
    <name evidence="2" type="ORF">BG015_003054</name>
</gene>